<proteinExistence type="predicted"/>
<dbReference type="GeneID" id="24101890"/>
<organism evidence="1 2">
    <name type="scientific">Fibroporia radiculosa</name>
    <dbReference type="NCBI Taxonomy" id="599839"/>
    <lineage>
        <taxon>Eukaryota</taxon>
        <taxon>Fungi</taxon>
        <taxon>Dikarya</taxon>
        <taxon>Basidiomycota</taxon>
        <taxon>Agaricomycotina</taxon>
        <taxon>Agaricomycetes</taxon>
        <taxon>Polyporales</taxon>
        <taxon>Fibroporiaceae</taxon>
        <taxon>Fibroporia</taxon>
    </lineage>
</organism>
<accession>J7RVQ9</accession>
<keyword evidence="2" id="KW-1185">Reference proteome</keyword>
<reference evidence="1 2" key="1">
    <citation type="journal article" date="2012" name="Appl. Environ. Microbiol.">
        <title>Short-read sequencing for genomic analysis of the brown rot fungus Fibroporia radiculosa.</title>
        <authorList>
            <person name="Tang J.D."/>
            <person name="Perkins A.D."/>
            <person name="Sonstegard T.S."/>
            <person name="Schroeder S.G."/>
            <person name="Burgess S.C."/>
            <person name="Diehl S.V."/>
        </authorList>
    </citation>
    <scope>NUCLEOTIDE SEQUENCE [LARGE SCALE GENOMIC DNA]</scope>
    <source>
        <strain evidence="1 2">TFFH 294</strain>
    </source>
</reference>
<dbReference type="InParanoid" id="J7RVQ9"/>
<sequence length="217" mass="22788">MIEDSPDFGNVVRCFRCCISRPSFSGSVSAPPSALFGAAASPSSATTGPSLFGTISSPPQSSTCPNLFRTASSLPQSSTGPGLFGAASSPVTHLSSGPTPLSKLSSAPTLTASSQISKWYSTYLTEARRSTGSRPSVITFRQDVFTILIKELSECSECRQRVDKISAFCSALERALDKAIGEVNPDVLFDESRSSSIDILRSPPALAFSFGCAPQKS</sequence>
<evidence type="ECO:0000313" key="2">
    <source>
        <dbReference type="Proteomes" id="UP000006352"/>
    </source>
</evidence>
<dbReference type="Proteomes" id="UP000006352">
    <property type="component" value="Unassembled WGS sequence"/>
</dbReference>
<gene>
    <name evidence="1" type="ORF">FIBRA_09306</name>
</gene>
<name>J7RVQ9_9APHY</name>
<dbReference type="AlphaFoldDB" id="J7RVQ9"/>
<evidence type="ECO:0000313" key="1">
    <source>
        <dbReference type="EMBL" id="CCM06990.1"/>
    </source>
</evidence>
<dbReference type="EMBL" id="HE797600">
    <property type="protein sequence ID" value="CCM06990.1"/>
    <property type="molecule type" value="Genomic_DNA"/>
</dbReference>
<protein>
    <submittedName>
        <fullName evidence="1">Uncharacterized protein</fullName>
    </submittedName>
</protein>
<dbReference type="HOGENOM" id="CLU_1272322_0_0_1"/>
<dbReference type="RefSeq" id="XP_012177011.1">
    <property type="nucleotide sequence ID" value="XM_012321621.1"/>
</dbReference>